<dbReference type="Proteomes" id="UP000683360">
    <property type="component" value="Unassembled WGS sequence"/>
</dbReference>
<sequence length="245" mass="28635">MMDSERTDDQDQDNSVCLNKRWCLLEAEVKHEWHITKRYKIIKKIEINQGKDIPQLKQMTYKPKLYLIFETKDPTSELLIDEIRQFSKKKKLPCHIIEQKLVFLGDDTSSVCINRNTSDESIQKLVQKGCSIFHRGNIEEDESEFSYFKRMNEAVIGEKVLPVIVSLCNGEQTEYTRENARKLKIPVVQFKKNNSNVYVLTEYNEHIIDLNTPWNAGKPLSVHVNNDHEDISSISKSTAQWIWTS</sequence>
<accession>A0A8S3RQC0</accession>
<dbReference type="AlphaFoldDB" id="A0A8S3RQC0"/>
<gene>
    <name evidence="1" type="ORF">MEDL_22895</name>
</gene>
<keyword evidence="2" id="KW-1185">Reference proteome</keyword>
<reference evidence="1" key="1">
    <citation type="submission" date="2021-03" db="EMBL/GenBank/DDBJ databases">
        <authorList>
            <person name="Bekaert M."/>
        </authorList>
    </citation>
    <scope>NUCLEOTIDE SEQUENCE</scope>
</reference>
<evidence type="ECO:0000313" key="1">
    <source>
        <dbReference type="EMBL" id="CAG2208728.1"/>
    </source>
</evidence>
<organism evidence="1 2">
    <name type="scientific">Mytilus edulis</name>
    <name type="common">Blue mussel</name>
    <dbReference type="NCBI Taxonomy" id="6550"/>
    <lineage>
        <taxon>Eukaryota</taxon>
        <taxon>Metazoa</taxon>
        <taxon>Spiralia</taxon>
        <taxon>Lophotrochozoa</taxon>
        <taxon>Mollusca</taxon>
        <taxon>Bivalvia</taxon>
        <taxon>Autobranchia</taxon>
        <taxon>Pteriomorphia</taxon>
        <taxon>Mytilida</taxon>
        <taxon>Mytiloidea</taxon>
        <taxon>Mytilidae</taxon>
        <taxon>Mytilinae</taxon>
        <taxon>Mytilus</taxon>
    </lineage>
</organism>
<name>A0A8S3RQC0_MYTED</name>
<comment type="caution">
    <text evidence="1">The sequence shown here is derived from an EMBL/GenBank/DDBJ whole genome shotgun (WGS) entry which is preliminary data.</text>
</comment>
<proteinExistence type="predicted"/>
<dbReference type="OrthoDB" id="10629436at2759"/>
<evidence type="ECO:0000313" key="2">
    <source>
        <dbReference type="Proteomes" id="UP000683360"/>
    </source>
</evidence>
<dbReference type="EMBL" id="CAJPWZ010001119">
    <property type="protein sequence ID" value="CAG2208728.1"/>
    <property type="molecule type" value="Genomic_DNA"/>
</dbReference>
<protein>
    <submittedName>
        <fullName evidence="1">Uncharacterized protein</fullName>
    </submittedName>
</protein>